<evidence type="ECO:0000313" key="9">
    <source>
        <dbReference type="EMBL" id="EFJ32365.1"/>
    </source>
</evidence>
<evidence type="ECO:0000256" key="3">
    <source>
        <dbReference type="ARBA" id="ARBA00022490"/>
    </source>
</evidence>
<dbReference type="PANTHER" id="PTHR19134">
    <property type="entry name" value="RECEPTOR-TYPE TYROSINE-PROTEIN PHOSPHATASE"/>
    <property type="match status" value="1"/>
</dbReference>
<dbReference type="InterPro" id="IPR016130">
    <property type="entry name" value="Tyr_Pase_AS"/>
</dbReference>
<keyword evidence="6" id="KW-0904">Protein phosphatase</keyword>
<dbReference type="KEGG" id="smo:SELMODRAFT_66231"/>
<dbReference type="EC" id="3.1.3.48" evidence="2"/>
<dbReference type="Gene3D" id="3.90.190.10">
    <property type="entry name" value="Protein tyrosine phosphatase superfamily"/>
    <property type="match status" value="1"/>
</dbReference>
<sequence length="299" mass="33755">KPELTPAEIAACKEAFDAINWKLETPESIYREFSSLRLSSLPKRELIGKFKAAASNACYNKDRYSDVLPFDETRVILRKTKESDSDYINANFVESPAFGHSFIATQGPLKTTIADFWEMVMQQRCPAIIMLTSLVHGSLDKCAPYFPPAANEQQVYGRLRVTNKGLGHSSHSITKRVFEVQPVELTQEPPLCVLHLEYLHWPDHGVPAYTRPIRELYRCISTIPDDAGPIVVHCSAGIGRSGAYIGIDQTLRRILKGDLTAVNLQDTVMRLRDHRYGMVQTKAQYHFIYAAVLDELQDL</sequence>
<keyword evidence="10" id="KW-1185">Reference proteome</keyword>
<keyword evidence="5" id="KW-0378">Hydrolase</keyword>
<feature type="domain" description="Tyrosine specific protein phosphatases" evidence="8">
    <location>
        <begin position="214"/>
        <end position="286"/>
    </location>
</feature>
<dbReference type="eggNOG" id="KOG0789">
    <property type="taxonomic scope" value="Eukaryota"/>
</dbReference>
<accession>D8R6S8</accession>
<dbReference type="FunFam" id="3.90.190.10:FF:000045">
    <property type="entry name" value="Tyrosine-protein phosphatase non-receptor type 12"/>
    <property type="match status" value="1"/>
</dbReference>
<dbReference type="SUPFAM" id="SSF52799">
    <property type="entry name" value="(Phosphotyrosine protein) phosphatases II"/>
    <property type="match status" value="1"/>
</dbReference>
<dbReference type="CDD" id="cd17658">
    <property type="entry name" value="PTPc_plant_PTP1"/>
    <property type="match status" value="1"/>
</dbReference>
<proteinExistence type="predicted"/>
<dbReference type="STRING" id="88036.D8R6S8"/>
<dbReference type="GO" id="GO:0004725">
    <property type="term" value="F:protein tyrosine phosphatase activity"/>
    <property type="evidence" value="ECO:0007669"/>
    <property type="project" value="UniProtKB-EC"/>
</dbReference>
<dbReference type="SMART" id="SM00194">
    <property type="entry name" value="PTPc"/>
    <property type="match status" value="1"/>
</dbReference>
<feature type="domain" description="Tyrosine-protein phosphatase" evidence="7">
    <location>
        <begin position="29"/>
        <end position="295"/>
    </location>
</feature>
<name>D8R6S8_SELML</name>
<dbReference type="OMA" id="WSIDKAP"/>
<feature type="non-terminal residue" evidence="9">
    <location>
        <position position="1"/>
    </location>
</feature>
<dbReference type="PROSITE" id="PS50055">
    <property type="entry name" value="TYR_PHOSPHATASE_PTP"/>
    <property type="match status" value="1"/>
</dbReference>
<evidence type="ECO:0000256" key="1">
    <source>
        <dbReference type="ARBA" id="ARBA00004496"/>
    </source>
</evidence>
<dbReference type="HOGENOM" id="CLU_001645_9_7_1"/>
<dbReference type="Pfam" id="PF00102">
    <property type="entry name" value="Y_phosphatase"/>
    <property type="match status" value="1"/>
</dbReference>
<reference evidence="9 10" key="1">
    <citation type="journal article" date="2011" name="Science">
        <title>The Selaginella genome identifies genetic changes associated with the evolution of vascular plants.</title>
        <authorList>
            <person name="Banks J.A."/>
            <person name="Nishiyama T."/>
            <person name="Hasebe M."/>
            <person name="Bowman J.L."/>
            <person name="Gribskov M."/>
            <person name="dePamphilis C."/>
            <person name="Albert V.A."/>
            <person name="Aono N."/>
            <person name="Aoyama T."/>
            <person name="Ambrose B.A."/>
            <person name="Ashton N.W."/>
            <person name="Axtell M.J."/>
            <person name="Barker E."/>
            <person name="Barker M.S."/>
            <person name="Bennetzen J.L."/>
            <person name="Bonawitz N.D."/>
            <person name="Chapple C."/>
            <person name="Cheng C."/>
            <person name="Correa L.G."/>
            <person name="Dacre M."/>
            <person name="DeBarry J."/>
            <person name="Dreyer I."/>
            <person name="Elias M."/>
            <person name="Engstrom E.M."/>
            <person name="Estelle M."/>
            <person name="Feng L."/>
            <person name="Finet C."/>
            <person name="Floyd S.K."/>
            <person name="Frommer W.B."/>
            <person name="Fujita T."/>
            <person name="Gramzow L."/>
            <person name="Gutensohn M."/>
            <person name="Harholt J."/>
            <person name="Hattori M."/>
            <person name="Heyl A."/>
            <person name="Hirai T."/>
            <person name="Hiwatashi Y."/>
            <person name="Ishikawa M."/>
            <person name="Iwata M."/>
            <person name="Karol K.G."/>
            <person name="Koehler B."/>
            <person name="Kolukisaoglu U."/>
            <person name="Kubo M."/>
            <person name="Kurata T."/>
            <person name="Lalonde S."/>
            <person name="Li K."/>
            <person name="Li Y."/>
            <person name="Litt A."/>
            <person name="Lyons E."/>
            <person name="Manning G."/>
            <person name="Maruyama T."/>
            <person name="Michael T.P."/>
            <person name="Mikami K."/>
            <person name="Miyazaki S."/>
            <person name="Morinaga S."/>
            <person name="Murata T."/>
            <person name="Mueller-Roeber B."/>
            <person name="Nelson D.R."/>
            <person name="Obara M."/>
            <person name="Oguri Y."/>
            <person name="Olmstead R.G."/>
            <person name="Onodera N."/>
            <person name="Petersen B.L."/>
            <person name="Pils B."/>
            <person name="Prigge M."/>
            <person name="Rensing S.A."/>
            <person name="Riano-Pachon D.M."/>
            <person name="Roberts A.W."/>
            <person name="Sato Y."/>
            <person name="Scheller H.V."/>
            <person name="Schulz B."/>
            <person name="Schulz C."/>
            <person name="Shakirov E.V."/>
            <person name="Shibagaki N."/>
            <person name="Shinohara N."/>
            <person name="Shippen D.E."/>
            <person name="Soerensen I."/>
            <person name="Sotooka R."/>
            <person name="Sugimoto N."/>
            <person name="Sugita M."/>
            <person name="Sumikawa N."/>
            <person name="Tanurdzic M."/>
            <person name="Theissen G."/>
            <person name="Ulvskov P."/>
            <person name="Wakazuki S."/>
            <person name="Weng J.K."/>
            <person name="Willats W.W."/>
            <person name="Wipf D."/>
            <person name="Wolf P.G."/>
            <person name="Yang L."/>
            <person name="Zimmer A.D."/>
            <person name="Zhu Q."/>
            <person name="Mitros T."/>
            <person name="Hellsten U."/>
            <person name="Loque D."/>
            <person name="Otillar R."/>
            <person name="Salamov A."/>
            <person name="Schmutz J."/>
            <person name="Shapiro H."/>
            <person name="Lindquist E."/>
            <person name="Lucas S."/>
            <person name="Rokhsar D."/>
            <person name="Grigoriev I.V."/>
        </authorList>
    </citation>
    <scope>NUCLEOTIDE SEQUENCE [LARGE SCALE GENOMIC DNA]</scope>
</reference>
<dbReference type="InterPro" id="IPR000242">
    <property type="entry name" value="PTP_cat"/>
</dbReference>
<evidence type="ECO:0000256" key="4">
    <source>
        <dbReference type="ARBA" id="ARBA00022553"/>
    </source>
</evidence>
<evidence type="ECO:0000256" key="5">
    <source>
        <dbReference type="ARBA" id="ARBA00022801"/>
    </source>
</evidence>
<dbReference type="InterPro" id="IPR000387">
    <property type="entry name" value="Tyr_Pase_dom"/>
</dbReference>
<keyword evidence="4" id="KW-0597">Phosphoprotein</keyword>
<comment type="subcellular location">
    <subcellularLocation>
        <location evidence="1">Cytoplasm</location>
    </subcellularLocation>
</comment>
<dbReference type="OrthoDB" id="10253954at2759"/>
<dbReference type="InParanoid" id="D8R6S8"/>
<dbReference type="InterPro" id="IPR029021">
    <property type="entry name" value="Prot-tyrosine_phosphatase-like"/>
</dbReference>
<dbReference type="GO" id="GO:0005737">
    <property type="term" value="C:cytoplasm"/>
    <property type="evidence" value="ECO:0007669"/>
    <property type="project" value="UniProtKB-SubCell"/>
</dbReference>
<dbReference type="PRINTS" id="PR00700">
    <property type="entry name" value="PRTYPHPHTASE"/>
</dbReference>
<dbReference type="InterPro" id="IPR050348">
    <property type="entry name" value="Protein-Tyr_Phosphatase"/>
</dbReference>
<evidence type="ECO:0000259" key="8">
    <source>
        <dbReference type="PROSITE" id="PS50056"/>
    </source>
</evidence>
<evidence type="ECO:0000256" key="2">
    <source>
        <dbReference type="ARBA" id="ARBA00013064"/>
    </source>
</evidence>
<evidence type="ECO:0000313" key="10">
    <source>
        <dbReference type="Proteomes" id="UP000001514"/>
    </source>
</evidence>
<dbReference type="Proteomes" id="UP000001514">
    <property type="component" value="Unassembled WGS sequence"/>
</dbReference>
<dbReference type="SMART" id="SM00404">
    <property type="entry name" value="PTPc_motif"/>
    <property type="match status" value="1"/>
</dbReference>
<dbReference type="InterPro" id="IPR003595">
    <property type="entry name" value="Tyr_Pase_cat"/>
</dbReference>
<gene>
    <name evidence="9" type="ORF">SELMODRAFT_66231</name>
</gene>
<dbReference type="PROSITE" id="PS00383">
    <property type="entry name" value="TYR_PHOSPHATASE_1"/>
    <property type="match status" value="1"/>
</dbReference>
<dbReference type="AlphaFoldDB" id="D8R6S8"/>
<keyword evidence="3" id="KW-0963">Cytoplasm</keyword>
<dbReference type="Gramene" id="EFJ32365">
    <property type="protein sequence ID" value="EFJ32365"/>
    <property type="gene ID" value="SELMODRAFT_66231"/>
</dbReference>
<dbReference type="EMBL" id="GL377572">
    <property type="protein sequence ID" value="EFJ32365.1"/>
    <property type="molecule type" value="Genomic_DNA"/>
</dbReference>
<dbReference type="PROSITE" id="PS50056">
    <property type="entry name" value="TYR_PHOSPHATASE_2"/>
    <property type="match status" value="1"/>
</dbReference>
<dbReference type="FunCoup" id="D8R6S8">
    <property type="interactions" value="4028"/>
</dbReference>
<evidence type="ECO:0000259" key="7">
    <source>
        <dbReference type="PROSITE" id="PS50055"/>
    </source>
</evidence>
<evidence type="ECO:0000256" key="6">
    <source>
        <dbReference type="ARBA" id="ARBA00022912"/>
    </source>
</evidence>
<organism evidence="10">
    <name type="scientific">Selaginella moellendorffii</name>
    <name type="common">Spikemoss</name>
    <dbReference type="NCBI Taxonomy" id="88036"/>
    <lineage>
        <taxon>Eukaryota</taxon>
        <taxon>Viridiplantae</taxon>
        <taxon>Streptophyta</taxon>
        <taxon>Embryophyta</taxon>
        <taxon>Tracheophyta</taxon>
        <taxon>Lycopodiopsida</taxon>
        <taxon>Selaginellales</taxon>
        <taxon>Selaginellaceae</taxon>
        <taxon>Selaginella</taxon>
    </lineage>
</organism>
<dbReference type="PANTHER" id="PTHR19134:SF449">
    <property type="entry name" value="TYROSINE-PROTEIN PHOSPHATASE 1"/>
    <property type="match status" value="1"/>
</dbReference>
<protein>
    <recommendedName>
        <fullName evidence="2">protein-tyrosine-phosphatase</fullName>
        <ecNumber evidence="2">3.1.3.48</ecNumber>
    </recommendedName>
</protein>
<feature type="non-terminal residue" evidence="9">
    <location>
        <position position="299"/>
    </location>
</feature>